<evidence type="ECO:0000259" key="1">
    <source>
        <dbReference type="Pfam" id="PF26343"/>
    </source>
</evidence>
<feature type="domain" description="VapC50 C-terminal" evidence="1">
    <location>
        <begin position="65"/>
        <end position="119"/>
    </location>
</feature>
<protein>
    <submittedName>
        <fullName evidence="2">PIN domain-containing protein</fullName>
    </submittedName>
</protein>
<dbReference type="Proteomes" id="UP000238083">
    <property type="component" value="Unassembled WGS sequence"/>
</dbReference>
<dbReference type="Pfam" id="PF26343">
    <property type="entry name" value="VapC50_C"/>
    <property type="match status" value="1"/>
</dbReference>
<evidence type="ECO:0000313" key="3">
    <source>
        <dbReference type="Proteomes" id="UP000238083"/>
    </source>
</evidence>
<accession>A0A2T0R2C1</accession>
<dbReference type="AlphaFoldDB" id="A0A2T0R2C1"/>
<comment type="caution">
    <text evidence="2">The sequence shown here is derived from an EMBL/GenBank/DDBJ whole genome shotgun (WGS) entry which is preliminary data.</text>
</comment>
<gene>
    <name evidence="2" type="ORF">CLV37_10776</name>
</gene>
<proteinExistence type="predicted"/>
<organism evidence="2 3">
    <name type="scientific">Kineococcus rhizosphaerae</name>
    <dbReference type="NCBI Taxonomy" id="559628"/>
    <lineage>
        <taxon>Bacteria</taxon>
        <taxon>Bacillati</taxon>
        <taxon>Actinomycetota</taxon>
        <taxon>Actinomycetes</taxon>
        <taxon>Kineosporiales</taxon>
        <taxon>Kineosporiaceae</taxon>
        <taxon>Kineococcus</taxon>
    </lineage>
</organism>
<evidence type="ECO:0000313" key="2">
    <source>
        <dbReference type="EMBL" id="PRY13958.1"/>
    </source>
</evidence>
<keyword evidence="3" id="KW-1185">Reference proteome</keyword>
<reference evidence="2 3" key="1">
    <citation type="submission" date="2018-03" db="EMBL/GenBank/DDBJ databases">
        <title>Genomic Encyclopedia of Archaeal and Bacterial Type Strains, Phase II (KMG-II): from individual species to whole genera.</title>
        <authorList>
            <person name="Goeker M."/>
        </authorList>
    </citation>
    <scope>NUCLEOTIDE SEQUENCE [LARGE SCALE GENOMIC DNA]</scope>
    <source>
        <strain evidence="2 3">DSM 19711</strain>
    </source>
</reference>
<dbReference type="InterPro" id="IPR058652">
    <property type="entry name" value="VapC50_C"/>
</dbReference>
<sequence>MVKAVADCLVSGYEQLIDAVDLPDPDDRHVLAVAIKSHAQVIVTSNLKDFPAKELDRWDIEAKSPDDFVSDQIHLDRAVVYAEVARIADSRQNPPHTVDDVLDKLEALGLVSSAALLRRT</sequence>
<dbReference type="EMBL" id="PVZF01000007">
    <property type="protein sequence ID" value="PRY13958.1"/>
    <property type="molecule type" value="Genomic_DNA"/>
</dbReference>
<name>A0A2T0R2C1_9ACTN</name>